<dbReference type="AlphaFoldDB" id="Q2W7B1"/>
<evidence type="ECO:0000313" key="2">
    <source>
        <dbReference type="EMBL" id="BAE50264.1"/>
    </source>
</evidence>
<dbReference type="OrthoDB" id="9810174at2"/>
<dbReference type="RefSeq" id="WP_011383870.1">
    <property type="nucleotide sequence ID" value="NC_007626.1"/>
</dbReference>
<reference evidence="2 3" key="1">
    <citation type="journal article" date="2005" name="DNA Res.">
        <title>Complete genome sequence of the facultative anaerobic magnetotactic bacterium Magnetospirillum sp. strain AMB-1.</title>
        <authorList>
            <person name="Matsunaga T."/>
            <person name="Okamura Y."/>
            <person name="Fukuda Y."/>
            <person name="Wahyudi A.T."/>
            <person name="Murase Y."/>
            <person name="Takeyama H."/>
        </authorList>
    </citation>
    <scope>NUCLEOTIDE SEQUENCE [LARGE SCALE GENOMIC DNA]</scope>
    <source>
        <strain evidence="3">ATCC 700264 / AMB-1</strain>
    </source>
</reference>
<name>Q2W7B1_PARM1</name>
<dbReference type="HOGENOM" id="CLU_087872_1_1_5"/>
<dbReference type="InterPro" id="IPR037053">
    <property type="entry name" value="Phage_tail_collar_dom_sf"/>
</dbReference>
<dbReference type="Pfam" id="PF07484">
    <property type="entry name" value="Collar"/>
    <property type="match status" value="1"/>
</dbReference>
<dbReference type="InterPro" id="IPR011083">
    <property type="entry name" value="Phage_tail_collar_dom"/>
</dbReference>
<sequence>MTEAFLGEIRLFPLNWAPTGWLPCDGRSMQVSANAALFSLLGNQFGGDAKTTFFLPDLRGRTIMGQGKNPVTGVSYVTGAYGGTESVTLTTAQLPSHQHQVVGDQTVGATNPADDNYLAVPIYNGTQKSLYNSGTKPVPLNPASVSTVGGGAAHTNTQPYLALGYCICTSGYYPPRP</sequence>
<keyword evidence="3" id="KW-1185">Reference proteome</keyword>
<organism evidence="2 3">
    <name type="scientific">Paramagnetospirillum magneticum (strain ATCC 700264 / AMB-1)</name>
    <name type="common">Magnetospirillum magneticum</name>
    <dbReference type="NCBI Taxonomy" id="342108"/>
    <lineage>
        <taxon>Bacteria</taxon>
        <taxon>Pseudomonadati</taxon>
        <taxon>Pseudomonadota</taxon>
        <taxon>Alphaproteobacteria</taxon>
        <taxon>Rhodospirillales</taxon>
        <taxon>Magnetospirillaceae</taxon>
        <taxon>Paramagnetospirillum</taxon>
    </lineage>
</organism>
<dbReference type="Gene3D" id="3.90.1340.10">
    <property type="entry name" value="Phage tail collar domain"/>
    <property type="match status" value="1"/>
</dbReference>
<dbReference type="SUPFAM" id="SSF88874">
    <property type="entry name" value="Receptor-binding domain of short tail fibre protein gp12"/>
    <property type="match status" value="1"/>
</dbReference>
<feature type="domain" description="Phage tail collar" evidence="1">
    <location>
        <begin position="7"/>
        <end position="63"/>
    </location>
</feature>
<dbReference type="KEGG" id="mag:amb1460"/>
<dbReference type="EMBL" id="AP007255">
    <property type="protein sequence ID" value="BAE50264.1"/>
    <property type="molecule type" value="Genomic_DNA"/>
</dbReference>
<protein>
    <submittedName>
        <fullName evidence="2">Microcystin-dependent protein</fullName>
    </submittedName>
</protein>
<dbReference type="STRING" id="342108.amb1460"/>
<dbReference type="Proteomes" id="UP000007058">
    <property type="component" value="Chromosome"/>
</dbReference>
<gene>
    <name evidence="2" type="ordered locus">amb1460</name>
</gene>
<evidence type="ECO:0000259" key="1">
    <source>
        <dbReference type="Pfam" id="PF07484"/>
    </source>
</evidence>
<accession>Q2W7B1</accession>
<evidence type="ECO:0000313" key="3">
    <source>
        <dbReference type="Proteomes" id="UP000007058"/>
    </source>
</evidence>
<proteinExistence type="predicted"/>